<proteinExistence type="predicted"/>
<dbReference type="PROSITE" id="PS50850">
    <property type="entry name" value="MFS"/>
    <property type="match status" value="1"/>
</dbReference>
<feature type="region of interest" description="Disordered" evidence="5">
    <location>
        <begin position="565"/>
        <end position="587"/>
    </location>
</feature>
<feature type="transmembrane region" description="Helical" evidence="6">
    <location>
        <begin position="157"/>
        <end position="178"/>
    </location>
</feature>
<feature type="transmembrane region" description="Helical" evidence="6">
    <location>
        <begin position="97"/>
        <end position="115"/>
    </location>
</feature>
<evidence type="ECO:0000256" key="4">
    <source>
        <dbReference type="ARBA" id="ARBA00023136"/>
    </source>
</evidence>
<dbReference type="GO" id="GO:0005886">
    <property type="term" value="C:plasma membrane"/>
    <property type="evidence" value="ECO:0007669"/>
    <property type="project" value="TreeGrafter"/>
</dbReference>
<dbReference type="EMBL" id="MCGE01000036">
    <property type="protein sequence ID" value="ORZ07128.1"/>
    <property type="molecule type" value="Genomic_DNA"/>
</dbReference>
<comment type="subcellular location">
    <subcellularLocation>
        <location evidence="1">Membrane</location>
        <topology evidence="1">Multi-pass membrane protein</topology>
    </subcellularLocation>
</comment>
<dbReference type="STRING" id="90262.A0A1X2I170"/>
<feature type="transmembrane region" description="Helical" evidence="6">
    <location>
        <begin position="361"/>
        <end position="378"/>
    </location>
</feature>
<feature type="transmembrane region" description="Helical" evidence="6">
    <location>
        <begin position="282"/>
        <end position="300"/>
    </location>
</feature>
<evidence type="ECO:0000256" key="3">
    <source>
        <dbReference type="ARBA" id="ARBA00022989"/>
    </source>
</evidence>
<feature type="transmembrane region" description="Helical" evidence="6">
    <location>
        <begin position="184"/>
        <end position="206"/>
    </location>
</feature>
<feature type="transmembrane region" description="Helical" evidence="6">
    <location>
        <begin position="62"/>
        <end position="85"/>
    </location>
</feature>
<evidence type="ECO:0000256" key="5">
    <source>
        <dbReference type="SAM" id="MobiDB-lite"/>
    </source>
</evidence>
<keyword evidence="9" id="KW-1185">Reference proteome</keyword>
<dbReference type="PANTHER" id="PTHR23501:SF87">
    <property type="entry name" value="SIDEROPHORE IRON TRANSPORTER 2"/>
    <property type="match status" value="1"/>
</dbReference>
<keyword evidence="3 6" id="KW-1133">Transmembrane helix</keyword>
<name>A0A1X2I170_9FUNG</name>
<keyword evidence="4 6" id="KW-0472">Membrane</keyword>
<feature type="domain" description="Major facilitator superfamily (MFS) profile" evidence="7">
    <location>
        <begin position="32"/>
        <end position="543"/>
    </location>
</feature>
<accession>A0A1X2I170</accession>
<dbReference type="InterPro" id="IPR011701">
    <property type="entry name" value="MFS"/>
</dbReference>
<feature type="transmembrane region" description="Helical" evidence="6">
    <location>
        <begin position="521"/>
        <end position="540"/>
    </location>
</feature>
<dbReference type="InterPro" id="IPR036259">
    <property type="entry name" value="MFS_trans_sf"/>
</dbReference>
<dbReference type="Proteomes" id="UP000193560">
    <property type="component" value="Unassembled WGS sequence"/>
</dbReference>
<evidence type="ECO:0000313" key="9">
    <source>
        <dbReference type="Proteomes" id="UP000193560"/>
    </source>
</evidence>
<evidence type="ECO:0000256" key="1">
    <source>
        <dbReference type="ARBA" id="ARBA00004141"/>
    </source>
</evidence>
<dbReference type="OrthoDB" id="4078873at2759"/>
<organism evidence="8 9">
    <name type="scientific">Absidia repens</name>
    <dbReference type="NCBI Taxonomy" id="90262"/>
    <lineage>
        <taxon>Eukaryota</taxon>
        <taxon>Fungi</taxon>
        <taxon>Fungi incertae sedis</taxon>
        <taxon>Mucoromycota</taxon>
        <taxon>Mucoromycotina</taxon>
        <taxon>Mucoromycetes</taxon>
        <taxon>Mucorales</taxon>
        <taxon>Cunninghamellaceae</taxon>
        <taxon>Absidia</taxon>
    </lineage>
</organism>
<sequence length="587" mass="63968">MDNNYTSYKLSLGVKKAQLFKQLANRTDFILIISGIVLVAWAKNWEGNTLSSITPQVTGIFGGLSIASVLDTILYIMVTVLLPMFSKLADTVGRAEAFVIAIGFYILAGVVMATAQSMDALMGGQVLYAFGLSGVNVVGHILIADMTTKINRGLFQAFYDVPALINLYVSPIAGQALYQSGNWRWAYSLIPFCIGAASIPLFIGLYRVQSKVRRSGLLQEYKQQQQKEAPQEIQKRTLWQKIQWVLVEIDIIGSCILAAGLCLFLVPFVLAVSRWGGWSSPTTLGTLISGCILLVIFGVYEKWVATKPIVPLGAWATPTPITGVLTCATVSMFHASNWNYFLMYIQVTRGLDSTTANYVQNSYHTVFLLSQVLAGFLMKRFKVYRPIVFVGLSLMMIGMGMMIPARYPDSSMVFLIFSQIIAGFGSGFIYVPVLIAVQSSVPHEDLAVVTALFQVGGTLATSIGSAIAGAIFTNLLPGEFAAHIPGEYDYATLAGNLEAIAALPTDQWHGVVTAYGNIQRIFSIVSLCFGALAFVFFLGMRSFGLTDDEINSGDEYSVTDEKKSKLEVSSTSSSRDPAIVELHDLQK</sequence>
<reference evidence="8 9" key="1">
    <citation type="submission" date="2016-07" db="EMBL/GenBank/DDBJ databases">
        <title>Pervasive Adenine N6-methylation of Active Genes in Fungi.</title>
        <authorList>
            <consortium name="DOE Joint Genome Institute"/>
            <person name="Mondo S.J."/>
            <person name="Dannebaum R.O."/>
            <person name="Kuo R.C."/>
            <person name="Labutti K."/>
            <person name="Haridas S."/>
            <person name="Kuo A."/>
            <person name="Salamov A."/>
            <person name="Ahrendt S.R."/>
            <person name="Lipzen A."/>
            <person name="Sullivan W."/>
            <person name="Andreopoulos W.B."/>
            <person name="Clum A."/>
            <person name="Lindquist E."/>
            <person name="Daum C."/>
            <person name="Ramamoorthy G.K."/>
            <person name="Gryganskyi A."/>
            <person name="Culley D."/>
            <person name="Magnuson J.K."/>
            <person name="James T.Y."/>
            <person name="O'Malley M.A."/>
            <person name="Stajich J.E."/>
            <person name="Spatafora J.W."/>
            <person name="Visel A."/>
            <person name="Grigoriev I.V."/>
        </authorList>
    </citation>
    <scope>NUCLEOTIDE SEQUENCE [LARGE SCALE GENOMIC DNA]</scope>
    <source>
        <strain evidence="8 9">NRRL 1336</strain>
    </source>
</reference>
<evidence type="ECO:0000259" key="7">
    <source>
        <dbReference type="PROSITE" id="PS50850"/>
    </source>
</evidence>
<evidence type="ECO:0000256" key="2">
    <source>
        <dbReference type="ARBA" id="ARBA00022692"/>
    </source>
</evidence>
<dbReference type="Gene3D" id="1.20.1250.20">
    <property type="entry name" value="MFS general substrate transporter like domains"/>
    <property type="match status" value="2"/>
</dbReference>
<evidence type="ECO:0000313" key="8">
    <source>
        <dbReference type="EMBL" id="ORZ07128.1"/>
    </source>
</evidence>
<dbReference type="AlphaFoldDB" id="A0A1X2I170"/>
<feature type="transmembrane region" description="Helical" evidence="6">
    <location>
        <begin position="244"/>
        <end position="270"/>
    </location>
</feature>
<evidence type="ECO:0000256" key="6">
    <source>
        <dbReference type="SAM" id="Phobius"/>
    </source>
</evidence>
<dbReference type="GO" id="GO:0022857">
    <property type="term" value="F:transmembrane transporter activity"/>
    <property type="evidence" value="ECO:0007669"/>
    <property type="project" value="InterPro"/>
</dbReference>
<feature type="transmembrane region" description="Helical" evidence="6">
    <location>
        <begin position="413"/>
        <end position="437"/>
    </location>
</feature>
<feature type="transmembrane region" description="Helical" evidence="6">
    <location>
        <begin position="23"/>
        <end position="42"/>
    </location>
</feature>
<dbReference type="Pfam" id="PF07690">
    <property type="entry name" value="MFS_1"/>
    <property type="match status" value="1"/>
</dbReference>
<gene>
    <name evidence="8" type="ORF">BCR42DRAFT_484761</name>
</gene>
<feature type="transmembrane region" description="Helical" evidence="6">
    <location>
        <begin position="127"/>
        <end position="145"/>
    </location>
</feature>
<dbReference type="SUPFAM" id="SSF103473">
    <property type="entry name" value="MFS general substrate transporter"/>
    <property type="match status" value="1"/>
</dbReference>
<dbReference type="InterPro" id="IPR020846">
    <property type="entry name" value="MFS_dom"/>
</dbReference>
<feature type="transmembrane region" description="Helical" evidence="6">
    <location>
        <begin position="387"/>
        <end position="407"/>
    </location>
</feature>
<protein>
    <submittedName>
        <fullName evidence="8">Major facilitator superfamily domain-containing protein</fullName>
    </submittedName>
</protein>
<dbReference type="PANTHER" id="PTHR23501">
    <property type="entry name" value="MAJOR FACILITATOR SUPERFAMILY"/>
    <property type="match status" value="1"/>
</dbReference>
<keyword evidence="2 6" id="KW-0812">Transmembrane</keyword>
<feature type="transmembrane region" description="Helical" evidence="6">
    <location>
        <begin position="312"/>
        <end position="333"/>
    </location>
</feature>
<feature type="transmembrane region" description="Helical" evidence="6">
    <location>
        <begin position="449"/>
        <end position="472"/>
    </location>
</feature>
<comment type="caution">
    <text evidence="8">The sequence shown here is derived from an EMBL/GenBank/DDBJ whole genome shotgun (WGS) entry which is preliminary data.</text>
</comment>